<dbReference type="AlphaFoldDB" id="A0A939BXU6"/>
<dbReference type="PROSITE" id="PS50893">
    <property type="entry name" value="ABC_TRANSPORTER_2"/>
    <property type="match status" value="1"/>
</dbReference>
<feature type="region of interest" description="Disordered" evidence="5">
    <location>
        <begin position="1"/>
        <end position="42"/>
    </location>
</feature>
<evidence type="ECO:0000313" key="7">
    <source>
        <dbReference type="EMBL" id="MBM9468923.1"/>
    </source>
</evidence>
<dbReference type="Proteomes" id="UP000663792">
    <property type="component" value="Unassembled WGS sequence"/>
</dbReference>
<dbReference type="GO" id="GO:0015833">
    <property type="term" value="P:peptide transport"/>
    <property type="evidence" value="ECO:0007669"/>
    <property type="project" value="InterPro"/>
</dbReference>
<evidence type="ECO:0000256" key="5">
    <source>
        <dbReference type="SAM" id="MobiDB-lite"/>
    </source>
</evidence>
<protein>
    <submittedName>
        <fullName evidence="7">ABC transporter ATP-binding protein</fullName>
    </submittedName>
</protein>
<keyword evidence="2" id="KW-0813">Transport</keyword>
<dbReference type="SMART" id="SM00382">
    <property type="entry name" value="AAA"/>
    <property type="match status" value="1"/>
</dbReference>
<dbReference type="SUPFAM" id="SSF52540">
    <property type="entry name" value="P-loop containing nucleoside triphosphate hydrolases"/>
    <property type="match status" value="1"/>
</dbReference>
<dbReference type="InterPro" id="IPR050319">
    <property type="entry name" value="ABC_transp_ATP-bind"/>
</dbReference>
<dbReference type="Gene3D" id="3.40.50.300">
    <property type="entry name" value="P-loop containing nucleotide triphosphate hydrolases"/>
    <property type="match status" value="1"/>
</dbReference>
<accession>A0A939BXU6</accession>
<feature type="compositionally biased region" description="Low complexity" evidence="5">
    <location>
        <begin position="1"/>
        <end position="18"/>
    </location>
</feature>
<evidence type="ECO:0000256" key="4">
    <source>
        <dbReference type="ARBA" id="ARBA00022840"/>
    </source>
</evidence>
<keyword evidence="8" id="KW-1185">Reference proteome</keyword>
<feature type="domain" description="ABC transporter" evidence="6">
    <location>
        <begin position="46"/>
        <end position="294"/>
    </location>
</feature>
<evidence type="ECO:0000256" key="3">
    <source>
        <dbReference type="ARBA" id="ARBA00022741"/>
    </source>
</evidence>
<gene>
    <name evidence="7" type="ORF">JL106_16685</name>
</gene>
<comment type="similarity">
    <text evidence="1">Belongs to the ABC transporter superfamily.</text>
</comment>
<evidence type="ECO:0000256" key="1">
    <source>
        <dbReference type="ARBA" id="ARBA00005417"/>
    </source>
</evidence>
<dbReference type="PANTHER" id="PTHR43776">
    <property type="entry name" value="TRANSPORT ATP-BINDING PROTEIN"/>
    <property type="match status" value="1"/>
</dbReference>
<dbReference type="CDD" id="cd03257">
    <property type="entry name" value="ABC_NikE_OppD_transporters"/>
    <property type="match status" value="1"/>
</dbReference>
<proteinExistence type="inferred from homology"/>
<reference evidence="7" key="1">
    <citation type="submission" date="2021-01" db="EMBL/GenBank/DDBJ databases">
        <title>YIM 132084 draft genome.</title>
        <authorList>
            <person name="An D."/>
        </authorList>
    </citation>
    <scope>NUCLEOTIDE SEQUENCE</scope>
    <source>
        <strain evidence="7">YIM 132084</strain>
    </source>
</reference>
<dbReference type="InterPro" id="IPR017871">
    <property type="entry name" value="ABC_transporter-like_CS"/>
</dbReference>
<evidence type="ECO:0000259" key="6">
    <source>
        <dbReference type="PROSITE" id="PS50893"/>
    </source>
</evidence>
<dbReference type="PROSITE" id="PS00211">
    <property type="entry name" value="ABC_TRANSPORTER_1"/>
    <property type="match status" value="1"/>
</dbReference>
<dbReference type="NCBIfam" id="TIGR01727">
    <property type="entry name" value="oligo_HPY"/>
    <property type="match status" value="1"/>
</dbReference>
<keyword evidence="4 7" id="KW-0067">ATP-binding</keyword>
<dbReference type="InterPro" id="IPR027417">
    <property type="entry name" value="P-loop_NTPase"/>
</dbReference>
<name>A0A939BXU6_9ACTN</name>
<dbReference type="InterPro" id="IPR003439">
    <property type="entry name" value="ABC_transporter-like_ATP-bd"/>
</dbReference>
<dbReference type="GO" id="GO:0016887">
    <property type="term" value="F:ATP hydrolysis activity"/>
    <property type="evidence" value="ECO:0007669"/>
    <property type="project" value="InterPro"/>
</dbReference>
<dbReference type="GO" id="GO:0005524">
    <property type="term" value="F:ATP binding"/>
    <property type="evidence" value="ECO:0007669"/>
    <property type="project" value="UniProtKB-KW"/>
</dbReference>
<evidence type="ECO:0000256" key="2">
    <source>
        <dbReference type="ARBA" id="ARBA00022448"/>
    </source>
</evidence>
<sequence length="392" mass="42318">MSHPASEASPAPDASTSPVGAEGSVPATAQDAGPVAQPEPSGPALLEVKDLLVTFGRKKAFRPLVETRAVDGISFNLYQGETLGLVGESGCGKSTTARGVMRLVEPKSGSVKLNGKELLGLPIKELRPARKDIQMVFQDPYSSLDPSMLVRESIGEPLDVHMKMNRQQKTERVAELLRLVGLPPDYMVRYPHEFSGGQRQRLTIARAIAADPKILVLDEAVSALDVSTQNQVIDLLEELSQKIGLTYLFIAHDLSVVRHISDRVAVMYLGQIVEHGPTKAVFDEPAHPYTEALLSAVPIPSPKTQRSRERIVLAGDPPDPSRVPPGCRFHTRCAYAMDICRTVMPQPTPKVGGGEVACHLHTSGPMLQGRSLRIISTGSTRTIENDAAQVVA</sequence>
<dbReference type="Pfam" id="PF00005">
    <property type="entry name" value="ABC_tran"/>
    <property type="match status" value="1"/>
</dbReference>
<comment type="caution">
    <text evidence="7">The sequence shown here is derived from an EMBL/GenBank/DDBJ whole genome shotgun (WGS) entry which is preliminary data.</text>
</comment>
<dbReference type="Pfam" id="PF08352">
    <property type="entry name" value="oligo_HPY"/>
    <property type="match status" value="1"/>
</dbReference>
<organism evidence="7 8">
    <name type="scientific">Nakamurella leprariae</name>
    <dbReference type="NCBI Taxonomy" id="2803911"/>
    <lineage>
        <taxon>Bacteria</taxon>
        <taxon>Bacillati</taxon>
        <taxon>Actinomycetota</taxon>
        <taxon>Actinomycetes</taxon>
        <taxon>Nakamurellales</taxon>
        <taxon>Nakamurellaceae</taxon>
        <taxon>Nakamurella</taxon>
    </lineage>
</organism>
<dbReference type="InterPro" id="IPR003593">
    <property type="entry name" value="AAA+_ATPase"/>
</dbReference>
<evidence type="ECO:0000313" key="8">
    <source>
        <dbReference type="Proteomes" id="UP000663792"/>
    </source>
</evidence>
<dbReference type="RefSeq" id="WP_205261880.1">
    <property type="nucleotide sequence ID" value="NZ_JAERWK010000021.1"/>
</dbReference>
<keyword evidence="3" id="KW-0547">Nucleotide-binding</keyword>
<dbReference type="PANTHER" id="PTHR43776:SF7">
    <property type="entry name" value="D,D-DIPEPTIDE TRANSPORT ATP-BINDING PROTEIN DDPF-RELATED"/>
    <property type="match status" value="1"/>
</dbReference>
<dbReference type="GO" id="GO:0055085">
    <property type="term" value="P:transmembrane transport"/>
    <property type="evidence" value="ECO:0007669"/>
    <property type="project" value="UniProtKB-ARBA"/>
</dbReference>
<dbReference type="FunFam" id="3.40.50.300:FF:000016">
    <property type="entry name" value="Oligopeptide ABC transporter ATP-binding component"/>
    <property type="match status" value="1"/>
</dbReference>
<dbReference type="InterPro" id="IPR013563">
    <property type="entry name" value="Oligopep_ABC_C"/>
</dbReference>
<dbReference type="EMBL" id="JAERWK010000021">
    <property type="protein sequence ID" value="MBM9468923.1"/>
    <property type="molecule type" value="Genomic_DNA"/>
</dbReference>